<dbReference type="GO" id="GO:0005739">
    <property type="term" value="C:mitochondrion"/>
    <property type="evidence" value="ECO:0007669"/>
    <property type="project" value="InterPro"/>
</dbReference>
<accession>A0A6P8SFM7</accession>
<sequence>MTADVEGGATFPCREAMASACVWRRSRERLASFGQQLTECRAEAAAYGKCVAAAVSGRPQEVKRELCAQEFQALKRCFSSAAKNRK</sequence>
<dbReference type="KEGG" id="gsh:117368082"/>
<reference evidence="2" key="1">
    <citation type="submission" date="2025-08" db="UniProtKB">
        <authorList>
            <consortium name="RefSeq"/>
        </authorList>
    </citation>
    <scope>IDENTIFICATION</scope>
</reference>
<dbReference type="InParanoid" id="A0A6P8SFM7"/>
<dbReference type="GeneID" id="117368082"/>
<keyword evidence="1" id="KW-1185">Reference proteome</keyword>
<dbReference type="FunCoup" id="A0A6P8SFM7">
    <property type="interactions" value="360"/>
</dbReference>
<dbReference type="CTD" id="284184"/>
<evidence type="ECO:0000313" key="2">
    <source>
        <dbReference type="RefSeq" id="XP_033817264.1"/>
    </source>
</evidence>
<evidence type="ECO:0000313" key="1">
    <source>
        <dbReference type="Proteomes" id="UP000515159"/>
    </source>
</evidence>
<dbReference type="PANTHER" id="PTHR34561:SF1">
    <property type="entry name" value="NADH DEHYDROGENASE [UBIQUINONE] 1 ALPHA SUBCOMPLEX ASSEMBLY FACTOR 8"/>
    <property type="match status" value="1"/>
</dbReference>
<dbReference type="InterPro" id="IPR034595">
    <property type="entry name" value="NDUFAF8"/>
</dbReference>
<dbReference type="OrthoDB" id="3821113at2759"/>
<dbReference type="RefSeq" id="XP_033817264.1">
    <property type="nucleotide sequence ID" value="XM_033961373.1"/>
</dbReference>
<organism evidence="1 2">
    <name type="scientific">Geotrypetes seraphini</name>
    <name type="common">Gaboon caecilian</name>
    <name type="synonym">Caecilia seraphini</name>
    <dbReference type="NCBI Taxonomy" id="260995"/>
    <lineage>
        <taxon>Eukaryota</taxon>
        <taxon>Metazoa</taxon>
        <taxon>Chordata</taxon>
        <taxon>Craniata</taxon>
        <taxon>Vertebrata</taxon>
        <taxon>Euteleostomi</taxon>
        <taxon>Amphibia</taxon>
        <taxon>Gymnophiona</taxon>
        <taxon>Geotrypetes</taxon>
    </lineage>
</organism>
<dbReference type="PANTHER" id="PTHR34561">
    <property type="entry name" value="NADH DEHYDROGENASE [UBIQUINONE] 1 ALPHA SUBCOMPLEX ASSEMBLY FACTOR 8"/>
    <property type="match status" value="1"/>
</dbReference>
<protein>
    <submittedName>
        <fullName evidence="2">NADH dehydrogenase [ubiquinone] 1 alpha subcomplex assembly factor 8</fullName>
    </submittedName>
</protein>
<dbReference type="GO" id="GO:0032981">
    <property type="term" value="P:mitochondrial respiratory chain complex I assembly"/>
    <property type="evidence" value="ECO:0007669"/>
    <property type="project" value="InterPro"/>
</dbReference>
<gene>
    <name evidence="2" type="primary">NDUFAF8</name>
</gene>
<name>A0A6P8SFM7_GEOSA</name>
<dbReference type="Proteomes" id="UP000515159">
    <property type="component" value="Chromosome 10"/>
</dbReference>
<dbReference type="AlphaFoldDB" id="A0A6P8SFM7"/>
<proteinExistence type="predicted"/>